<protein>
    <submittedName>
        <fullName evidence="1">Uncharacterized protein</fullName>
    </submittedName>
</protein>
<dbReference type="Proteomes" id="UP000318733">
    <property type="component" value="Unassembled WGS sequence"/>
</dbReference>
<accession>A0A556MK51</accession>
<keyword evidence="2" id="KW-1185">Reference proteome</keyword>
<proteinExistence type="predicted"/>
<dbReference type="AlphaFoldDB" id="A0A556MK51"/>
<gene>
    <name evidence="1" type="ORF">FO440_10860</name>
</gene>
<name>A0A556MK51_9SPHI</name>
<reference evidence="1 2" key="1">
    <citation type="submission" date="2019-07" db="EMBL/GenBank/DDBJ databases">
        <authorList>
            <person name="Huq M.A."/>
        </authorList>
    </citation>
    <scope>NUCLEOTIDE SEQUENCE [LARGE SCALE GENOMIC DNA]</scope>
    <source>
        <strain evidence="1 2">MAH-19</strain>
    </source>
</reference>
<comment type="caution">
    <text evidence="1">The sequence shown here is derived from an EMBL/GenBank/DDBJ whole genome shotgun (WGS) entry which is preliminary data.</text>
</comment>
<evidence type="ECO:0000313" key="2">
    <source>
        <dbReference type="Proteomes" id="UP000318733"/>
    </source>
</evidence>
<sequence length="129" mass="15268">MEYFEEINSFWGIYITNIGEAKDNEVTIKISQAINGDLIPKEYSIRFESYASYAVINEIYTNTDSNDYEEWVGRLFCIYSKSNYLDYIRKDANAEGYHNFERQLKHYAFYCLNHIVHVATFNEPVITKN</sequence>
<organism evidence="1 2">
    <name type="scientific">Mucilaginibacter corticis</name>
    <dbReference type="NCBI Taxonomy" id="2597670"/>
    <lineage>
        <taxon>Bacteria</taxon>
        <taxon>Pseudomonadati</taxon>
        <taxon>Bacteroidota</taxon>
        <taxon>Sphingobacteriia</taxon>
        <taxon>Sphingobacteriales</taxon>
        <taxon>Sphingobacteriaceae</taxon>
        <taxon>Mucilaginibacter</taxon>
    </lineage>
</organism>
<dbReference type="EMBL" id="VLPK01000002">
    <property type="protein sequence ID" value="TSJ40256.1"/>
    <property type="molecule type" value="Genomic_DNA"/>
</dbReference>
<dbReference type="RefSeq" id="WP_144248294.1">
    <property type="nucleotide sequence ID" value="NZ_VLPK01000002.1"/>
</dbReference>
<dbReference type="OrthoDB" id="80147at2"/>
<evidence type="ECO:0000313" key="1">
    <source>
        <dbReference type="EMBL" id="TSJ40256.1"/>
    </source>
</evidence>